<gene>
    <name evidence="2" type="ORF">CCMP2556_LOCUS11724</name>
</gene>
<dbReference type="CDD" id="cd20071">
    <property type="entry name" value="SET_SMYD"/>
    <property type="match status" value="1"/>
</dbReference>
<sequence length="343" mass="37878">MVEVEVVAGLGRCLVASRDFQAGHVLLSEPPLLAASAVPAPAPDDVTGVLAAGPWTCAVLSPSAARRLAGLVLSYARSDRKVREAVLQLDDAMSERLAGVIRRFALQLRTAGFAGEVPKPELQCILRIFWVNGFPFGEDGSAVFPTACYCAHSCTPNAAYYTDGRHAHVVAMQPLCKGDLIEISYIQPPYMLLPRDLRQQYIESTRGFCCLCNRCIGEQDSTVEDEPTHRSRLDVELDVIAFAENPAALDFEDGSEILPRGVQLEVLLAQCSMYGRLELTFWLLRLRVYRDLARLAGYLNALRLEDLRELILCAGAVHQHLYQKLDLGLFSPSWRGSFIDPKT</sequence>
<dbReference type="InterPro" id="IPR046341">
    <property type="entry name" value="SET_dom_sf"/>
</dbReference>
<organism evidence="2 3">
    <name type="scientific">Durusdinium trenchii</name>
    <dbReference type="NCBI Taxonomy" id="1381693"/>
    <lineage>
        <taxon>Eukaryota</taxon>
        <taxon>Sar</taxon>
        <taxon>Alveolata</taxon>
        <taxon>Dinophyceae</taxon>
        <taxon>Suessiales</taxon>
        <taxon>Symbiodiniaceae</taxon>
        <taxon>Durusdinium</taxon>
    </lineage>
</organism>
<dbReference type="PROSITE" id="PS50280">
    <property type="entry name" value="SET"/>
    <property type="match status" value="1"/>
</dbReference>
<feature type="domain" description="SET" evidence="1">
    <location>
        <begin position="1"/>
        <end position="186"/>
    </location>
</feature>
<dbReference type="Pfam" id="PF00856">
    <property type="entry name" value="SET"/>
    <property type="match status" value="1"/>
</dbReference>
<keyword evidence="3" id="KW-1185">Reference proteome</keyword>
<protein>
    <recommendedName>
        <fullName evidence="1">SET domain-containing protein</fullName>
    </recommendedName>
</protein>
<dbReference type="EMBL" id="CAXAMN010005558">
    <property type="protein sequence ID" value="CAK9014512.1"/>
    <property type="molecule type" value="Genomic_DNA"/>
</dbReference>
<evidence type="ECO:0000259" key="1">
    <source>
        <dbReference type="PROSITE" id="PS50280"/>
    </source>
</evidence>
<dbReference type="PANTHER" id="PTHR12197">
    <property type="entry name" value="HISTONE-LYSINE N-METHYLTRANSFERASE SMYD"/>
    <property type="match status" value="1"/>
</dbReference>
<evidence type="ECO:0000313" key="3">
    <source>
        <dbReference type="Proteomes" id="UP001642484"/>
    </source>
</evidence>
<reference evidence="2 3" key="1">
    <citation type="submission" date="2024-02" db="EMBL/GenBank/DDBJ databases">
        <authorList>
            <person name="Chen Y."/>
            <person name="Shah S."/>
            <person name="Dougan E. K."/>
            <person name="Thang M."/>
            <person name="Chan C."/>
        </authorList>
    </citation>
    <scope>NUCLEOTIDE SEQUENCE [LARGE SCALE GENOMIC DNA]</scope>
</reference>
<dbReference type="Gene3D" id="2.170.270.10">
    <property type="entry name" value="SET domain"/>
    <property type="match status" value="1"/>
</dbReference>
<dbReference type="Proteomes" id="UP001642484">
    <property type="component" value="Unassembled WGS sequence"/>
</dbReference>
<name>A0ABP0JK42_9DINO</name>
<proteinExistence type="predicted"/>
<dbReference type="InterPro" id="IPR001214">
    <property type="entry name" value="SET_dom"/>
</dbReference>
<dbReference type="Gene3D" id="1.10.220.160">
    <property type="match status" value="1"/>
</dbReference>
<evidence type="ECO:0000313" key="2">
    <source>
        <dbReference type="EMBL" id="CAK9014512.1"/>
    </source>
</evidence>
<dbReference type="InterPro" id="IPR050869">
    <property type="entry name" value="H3K4_H4K5_MeTrfase"/>
</dbReference>
<dbReference type="PANTHER" id="PTHR12197:SF251">
    <property type="entry name" value="EG:BACR7C10.4 PROTEIN"/>
    <property type="match status" value="1"/>
</dbReference>
<comment type="caution">
    <text evidence="2">The sequence shown here is derived from an EMBL/GenBank/DDBJ whole genome shotgun (WGS) entry which is preliminary data.</text>
</comment>
<dbReference type="SUPFAM" id="SSF82199">
    <property type="entry name" value="SET domain"/>
    <property type="match status" value="1"/>
</dbReference>
<accession>A0ABP0JK42</accession>